<dbReference type="SMART" id="SM00471">
    <property type="entry name" value="HDc"/>
    <property type="match status" value="1"/>
</dbReference>
<dbReference type="eggNOG" id="COG2206">
    <property type="taxonomic scope" value="Bacteria"/>
</dbReference>
<comment type="caution">
    <text evidence="4">The sequence shown here is derived from an EMBL/GenBank/DDBJ whole genome shotgun (WGS) entry which is preliminary data.</text>
</comment>
<dbReference type="CDD" id="cd00077">
    <property type="entry name" value="HDc"/>
    <property type="match status" value="1"/>
</dbReference>
<dbReference type="eggNOG" id="COG3290">
    <property type="taxonomic scope" value="Bacteria"/>
</dbReference>
<dbReference type="InterPro" id="IPR037522">
    <property type="entry name" value="HD_GYP_dom"/>
</dbReference>
<dbReference type="PROSITE" id="PS50113">
    <property type="entry name" value="PAC"/>
    <property type="match status" value="1"/>
</dbReference>
<dbReference type="RefSeq" id="WP_009202005.1">
    <property type="nucleotide sequence ID" value="NZ_ACJX03000001.1"/>
</dbReference>
<dbReference type="EMBL" id="ACJX03000001">
    <property type="protein sequence ID" value="KRT35360.1"/>
    <property type="molecule type" value="Genomic_DNA"/>
</dbReference>
<dbReference type="Proteomes" id="UP000005273">
    <property type="component" value="Unassembled WGS sequence"/>
</dbReference>
<dbReference type="Pfam" id="PF13487">
    <property type="entry name" value="HD_5"/>
    <property type="match status" value="1"/>
</dbReference>
<dbReference type="PANTHER" id="PTHR43155">
    <property type="entry name" value="CYCLIC DI-GMP PHOSPHODIESTERASE PA4108-RELATED"/>
    <property type="match status" value="1"/>
</dbReference>
<dbReference type="NCBIfam" id="TIGR00229">
    <property type="entry name" value="sensory_box"/>
    <property type="match status" value="2"/>
</dbReference>
<evidence type="ECO:0000259" key="3">
    <source>
        <dbReference type="PROSITE" id="PS51832"/>
    </source>
</evidence>
<evidence type="ECO:0000313" key="5">
    <source>
        <dbReference type="Proteomes" id="UP000005273"/>
    </source>
</evidence>
<dbReference type="NCBIfam" id="TIGR00277">
    <property type="entry name" value="HDIG"/>
    <property type="match status" value="1"/>
</dbReference>
<dbReference type="InterPro" id="IPR000014">
    <property type="entry name" value="PAS"/>
</dbReference>
<name>A0A0T5XAK4_9BACT</name>
<feature type="domain" description="HD-GYP" evidence="3">
    <location>
        <begin position="255"/>
        <end position="447"/>
    </location>
</feature>
<evidence type="ECO:0000259" key="1">
    <source>
        <dbReference type="PROSITE" id="PS50112"/>
    </source>
</evidence>
<dbReference type="AlphaFoldDB" id="A0A0T5XAK4"/>
<dbReference type="CDD" id="cd00130">
    <property type="entry name" value="PAS"/>
    <property type="match status" value="2"/>
</dbReference>
<dbReference type="STRING" id="592015.HMPREF1705_04635"/>
<sequence length="447" mass="50594">MPTFDENPFKIAIIITDELGKVISASSSIVYFIGLSPKELIGRSICEFVDEKDLPTAKECLLKCLSKDGGSVTTAYQVLNPQKKSKNLVLATYHGLLKDVNPKGIAISWSDISKETKARQELKRERARLQYLFYDNPEAIVLTDKNNFIVEVNDPFCKLFGYDKEEVRGKHVDEIVAKDSPYFEEASHLSSLVTSGKALDLESVRKKKDGTLFEVAITAIPVKFGDEFFGIYTIYRDISERKRAARKLKEYVGYLERAWIQTISALGFALEQRDPYTAGHQRRVAELAKAIALKLQLTEDDVKALYMASLVHDIGKIRIPAEILTKPSKLTFEEYELVKTHPRVGFEILKSIEFPWPIAEIVYQHHEKLDGSGYPRGLWRSEIHPLALILTAADVVEAMVSDRPYRKGLPVVTVLAEIEAFKDTYYDPWVVEACSSLLKNGEFSFKD</sequence>
<gene>
    <name evidence="4" type="ORF">HMPREF1705_04635</name>
</gene>
<dbReference type="SMART" id="SM00091">
    <property type="entry name" value="PAS"/>
    <property type="match status" value="2"/>
</dbReference>
<feature type="domain" description="PAC" evidence="2">
    <location>
        <begin position="197"/>
        <end position="250"/>
    </location>
</feature>
<dbReference type="PROSITE" id="PS50112">
    <property type="entry name" value="PAS"/>
    <property type="match status" value="2"/>
</dbReference>
<dbReference type="InterPro" id="IPR003607">
    <property type="entry name" value="HD/PDEase_dom"/>
</dbReference>
<evidence type="ECO:0000313" key="4">
    <source>
        <dbReference type="EMBL" id="KRT35360.1"/>
    </source>
</evidence>
<dbReference type="SUPFAM" id="SSF55785">
    <property type="entry name" value="PYP-like sensor domain (PAS domain)"/>
    <property type="match status" value="2"/>
</dbReference>
<dbReference type="Pfam" id="PF13426">
    <property type="entry name" value="PAS_9"/>
    <property type="match status" value="2"/>
</dbReference>
<proteinExistence type="predicted"/>
<dbReference type="Gene3D" id="3.30.450.20">
    <property type="entry name" value="PAS domain"/>
    <property type="match status" value="2"/>
</dbReference>
<dbReference type="PROSITE" id="PS51832">
    <property type="entry name" value="HD_GYP"/>
    <property type="match status" value="1"/>
</dbReference>
<dbReference type="InterPro" id="IPR000700">
    <property type="entry name" value="PAS-assoc_C"/>
</dbReference>
<protein>
    <submittedName>
        <fullName evidence="4">PAS domain S-box protein</fullName>
    </submittedName>
</protein>
<dbReference type="Gene3D" id="1.10.3210.10">
    <property type="entry name" value="Hypothetical protein af1432"/>
    <property type="match status" value="1"/>
</dbReference>
<evidence type="ECO:0000259" key="2">
    <source>
        <dbReference type="PROSITE" id="PS50113"/>
    </source>
</evidence>
<dbReference type="InterPro" id="IPR006675">
    <property type="entry name" value="HDIG_dom"/>
</dbReference>
<organism evidence="4 5">
    <name type="scientific">Acetomicrobium hydrogeniformans ATCC BAA-1850</name>
    <dbReference type="NCBI Taxonomy" id="592015"/>
    <lineage>
        <taxon>Bacteria</taxon>
        <taxon>Thermotogati</taxon>
        <taxon>Synergistota</taxon>
        <taxon>Synergistia</taxon>
        <taxon>Synergistales</taxon>
        <taxon>Acetomicrobiaceae</taxon>
        <taxon>Acetomicrobium</taxon>
    </lineage>
</organism>
<keyword evidence="5" id="KW-1185">Reference proteome</keyword>
<accession>A0A0T5XAK4</accession>
<dbReference type="PANTHER" id="PTHR43155:SF2">
    <property type="entry name" value="CYCLIC DI-GMP PHOSPHODIESTERASE PA4108"/>
    <property type="match status" value="1"/>
</dbReference>
<dbReference type="SUPFAM" id="SSF109604">
    <property type="entry name" value="HD-domain/PDEase-like"/>
    <property type="match status" value="1"/>
</dbReference>
<feature type="domain" description="PAS" evidence="1">
    <location>
        <begin position="125"/>
        <end position="196"/>
    </location>
</feature>
<feature type="domain" description="PAS" evidence="1">
    <location>
        <begin position="13"/>
        <end position="68"/>
    </location>
</feature>
<dbReference type="InterPro" id="IPR035965">
    <property type="entry name" value="PAS-like_dom_sf"/>
</dbReference>
<reference evidence="5" key="1">
    <citation type="submission" date="2012-09" db="EMBL/GenBank/DDBJ databases">
        <authorList>
            <person name="Weinstock G."/>
            <person name="Sodergren E."/>
            <person name="Clifton S."/>
            <person name="Fulton L."/>
            <person name="Fulton B."/>
            <person name="Courtney L."/>
            <person name="Fronick C."/>
            <person name="Harrison M."/>
            <person name="Strong C."/>
            <person name="Farmer C."/>
            <person name="Delehaunty K."/>
            <person name="Markovic C."/>
            <person name="Hall O."/>
            <person name="Minx P."/>
            <person name="Tomlinson C."/>
            <person name="Mitreva M."/>
            <person name="Nelson J."/>
            <person name="Hou S."/>
            <person name="Wollam A."/>
            <person name="Pepin K.H."/>
            <person name="Johnson M."/>
            <person name="Bhonagiri V."/>
            <person name="Nash W.E."/>
            <person name="Suruliraj S."/>
            <person name="Warren W."/>
            <person name="Chinwalla A."/>
            <person name="Mardis E.R."/>
            <person name="Wilson R.K."/>
        </authorList>
    </citation>
    <scope>NUCLEOTIDE SEQUENCE [LARGE SCALE GENOMIC DNA]</scope>
    <source>
        <strain evidence="5">OS1</strain>
    </source>
</reference>